<feature type="region of interest" description="Disordered" evidence="10">
    <location>
        <begin position="476"/>
        <end position="506"/>
    </location>
</feature>
<keyword evidence="7" id="KW-0804">Transcription</keyword>
<keyword evidence="5" id="KW-0805">Transcription regulation</keyword>
<organism evidence="12 13">
    <name type="scientific">Labeo rohita</name>
    <name type="common">Indian major carp</name>
    <name type="synonym">Cyprinus rohita</name>
    <dbReference type="NCBI Taxonomy" id="84645"/>
    <lineage>
        <taxon>Eukaryota</taxon>
        <taxon>Metazoa</taxon>
        <taxon>Chordata</taxon>
        <taxon>Craniata</taxon>
        <taxon>Vertebrata</taxon>
        <taxon>Euteleostomi</taxon>
        <taxon>Actinopterygii</taxon>
        <taxon>Neopterygii</taxon>
        <taxon>Teleostei</taxon>
        <taxon>Ostariophysi</taxon>
        <taxon>Cypriniformes</taxon>
        <taxon>Cyprinidae</taxon>
        <taxon>Labeoninae</taxon>
        <taxon>Labeonini</taxon>
        <taxon>Labeo</taxon>
    </lineage>
</organism>
<protein>
    <submittedName>
        <fullName evidence="12">E3 SUMO-protein ligase ZBED1</fullName>
    </submittedName>
</protein>
<name>A0ABQ8L232_LABRO</name>
<comment type="caution">
    <text evidence="12">The sequence shown here is derived from an EMBL/GenBank/DDBJ whole genome shotgun (WGS) entry which is preliminary data.</text>
</comment>
<evidence type="ECO:0000256" key="3">
    <source>
        <dbReference type="ARBA" id="ARBA00022771"/>
    </source>
</evidence>
<dbReference type="SUPFAM" id="SSF57667">
    <property type="entry name" value="beta-beta-alpha zinc fingers"/>
    <property type="match status" value="1"/>
</dbReference>
<dbReference type="Proteomes" id="UP000830375">
    <property type="component" value="Unassembled WGS sequence"/>
</dbReference>
<dbReference type="PANTHER" id="PTHR46481">
    <property type="entry name" value="ZINC FINGER BED DOMAIN-CONTAINING PROTEIN 4"/>
    <property type="match status" value="1"/>
</dbReference>
<evidence type="ECO:0000256" key="7">
    <source>
        <dbReference type="ARBA" id="ARBA00023163"/>
    </source>
</evidence>
<dbReference type="Pfam" id="PF05699">
    <property type="entry name" value="Dimer_Tnp_hAT"/>
    <property type="match status" value="1"/>
</dbReference>
<evidence type="ECO:0000256" key="5">
    <source>
        <dbReference type="ARBA" id="ARBA00023015"/>
    </source>
</evidence>
<dbReference type="GO" id="GO:0016874">
    <property type="term" value="F:ligase activity"/>
    <property type="evidence" value="ECO:0007669"/>
    <property type="project" value="UniProtKB-KW"/>
</dbReference>
<evidence type="ECO:0000256" key="9">
    <source>
        <dbReference type="PROSITE-ProRule" id="PRU00027"/>
    </source>
</evidence>
<evidence type="ECO:0000259" key="11">
    <source>
        <dbReference type="PROSITE" id="PS50808"/>
    </source>
</evidence>
<sequence>MATNPEIADPPCSFKSAVWQHFGYPVEIKDGNCVVDKTHTICRKCFKKLPQVAGNTTNMQMHILRHHPEINLAAAQKTTQQQPTLPSFFQANFPANSDRAQKITNAIAIFMALDMRPFSVVDNEGFKYLLSVLEPRYVLPSRAHFSQNVLPKLQEKMKAKVEEGLSTAESIAITTDGWTSRATDSYVTITTHYITGNWQIANHVLQTRPVYESHTSDHLSGILKEAIKRPVPVTTDNARNIANAVEAAGFSPHIRCFAHTVNLAAQRGMGVHQMSRLLGRVRKVVTFCHRNTTAAAVLKEKQVMLQLPLHKLVQDVATRWNSSHDMLECYLEQQDAVFSALTDKSVKKNIKDIVTLSDDDVKLAEDVVQVLKPLKTVTTLMSIEQIPTISMILPLKHRILASMKHSGSDSTVVKDIKAAIAHDFEDRYPDTDRALIQFLHMSTALDPCFKSLPFLDETTRHTIFKSLTERILDDCSQTVQAQTSRDETEEQSEIASSSSDCPPPAKRAPMAELFGDIFPIEQASSSSKSLSEVVDEEVQYYRAVQSLSVDSNPLVWWKDNQNQFPHLAKLAKIYLGIPATSVPSERVFSTAGDIVTAQRARLSPDNVDMMVFLKKNFQLP</sequence>
<dbReference type="InterPro" id="IPR012337">
    <property type="entry name" value="RNaseH-like_sf"/>
</dbReference>
<dbReference type="SUPFAM" id="SSF53098">
    <property type="entry name" value="Ribonuclease H-like"/>
    <property type="match status" value="1"/>
</dbReference>
<evidence type="ECO:0000256" key="4">
    <source>
        <dbReference type="ARBA" id="ARBA00022833"/>
    </source>
</evidence>
<keyword evidence="8" id="KW-0539">Nucleus</keyword>
<evidence type="ECO:0000256" key="2">
    <source>
        <dbReference type="ARBA" id="ARBA00022723"/>
    </source>
</evidence>
<dbReference type="SUPFAM" id="SSF140996">
    <property type="entry name" value="Hermes dimerisation domain"/>
    <property type="match status" value="1"/>
</dbReference>
<keyword evidence="3 9" id="KW-0863">Zinc-finger</keyword>
<dbReference type="InterPro" id="IPR052035">
    <property type="entry name" value="ZnF_BED_domain_contain"/>
</dbReference>
<evidence type="ECO:0000256" key="8">
    <source>
        <dbReference type="ARBA" id="ARBA00023242"/>
    </source>
</evidence>
<feature type="domain" description="BED-type" evidence="11">
    <location>
        <begin position="13"/>
        <end position="74"/>
    </location>
</feature>
<dbReference type="PROSITE" id="PS50808">
    <property type="entry name" value="ZF_BED"/>
    <property type="match status" value="1"/>
</dbReference>
<dbReference type="Gene3D" id="1.10.10.1070">
    <property type="entry name" value="Zinc finger, BED domain-containing"/>
    <property type="match status" value="1"/>
</dbReference>
<reference evidence="12 13" key="1">
    <citation type="submission" date="2022-01" db="EMBL/GenBank/DDBJ databases">
        <title>A high-quality chromosome-level genome assembly of rohu carp, Labeo rohita.</title>
        <authorList>
            <person name="Arick M.A. II"/>
            <person name="Hsu C.-Y."/>
            <person name="Magbanua Z."/>
            <person name="Pechanova O."/>
            <person name="Grover C."/>
            <person name="Miller E."/>
            <person name="Thrash A."/>
            <person name="Ezzel L."/>
            <person name="Alam S."/>
            <person name="Benzie J."/>
            <person name="Hamilton M."/>
            <person name="Karsi A."/>
            <person name="Lawrence M.L."/>
            <person name="Peterson D.G."/>
        </authorList>
    </citation>
    <scope>NUCLEOTIDE SEQUENCE [LARGE SCALE GENOMIC DNA]</scope>
    <source>
        <strain evidence="13">BAU-BD-2019</strain>
        <tissue evidence="12">Blood</tissue>
    </source>
</reference>
<dbReference type="Pfam" id="PF02892">
    <property type="entry name" value="zf-BED"/>
    <property type="match status" value="1"/>
</dbReference>
<evidence type="ECO:0000256" key="10">
    <source>
        <dbReference type="SAM" id="MobiDB-lite"/>
    </source>
</evidence>
<dbReference type="InterPro" id="IPR003656">
    <property type="entry name" value="Znf_BED"/>
</dbReference>
<keyword evidence="12" id="KW-0436">Ligase</keyword>
<evidence type="ECO:0000256" key="1">
    <source>
        <dbReference type="ARBA" id="ARBA00004123"/>
    </source>
</evidence>
<accession>A0ABQ8L232</accession>
<evidence type="ECO:0000256" key="6">
    <source>
        <dbReference type="ARBA" id="ARBA00023125"/>
    </source>
</evidence>
<gene>
    <name evidence="12" type="ORF">H4Q32_028496</name>
</gene>
<proteinExistence type="predicted"/>
<evidence type="ECO:0000313" key="12">
    <source>
        <dbReference type="EMBL" id="KAI2644007.1"/>
    </source>
</evidence>
<keyword evidence="2" id="KW-0479">Metal-binding</keyword>
<dbReference type="SMART" id="SM00614">
    <property type="entry name" value="ZnF_BED"/>
    <property type="match status" value="1"/>
</dbReference>
<keyword evidence="13" id="KW-1185">Reference proteome</keyword>
<dbReference type="InterPro" id="IPR008906">
    <property type="entry name" value="HATC_C_dom"/>
</dbReference>
<dbReference type="EMBL" id="JACTAM010002672">
    <property type="protein sequence ID" value="KAI2644007.1"/>
    <property type="molecule type" value="Genomic_DNA"/>
</dbReference>
<comment type="subcellular location">
    <subcellularLocation>
        <location evidence="1">Nucleus</location>
    </subcellularLocation>
</comment>
<evidence type="ECO:0000313" key="13">
    <source>
        <dbReference type="Proteomes" id="UP000830375"/>
    </source>
</evidence>
<keyword evidence="6" id="KW-0238">DNA-binding</keyword>
<keyword evidence="4" id="KW-0862">Zinc</keyword>
<dbReference type="InterPro" id="IPR036236">
    <property type="entry name" value="Znf_C2H2_sf"/>
</dbReference>
<dbReference type="PANTHER" id="PTHR46481:SF4">
    <property type="entry name" value="ZINC FINGER BED DOMAIN-CONTAINING PROTEIN 4"/>
    <property type="match status" value="1"/>
</dbReference>